<comment type="caution">
    <text evidence="7">The sequence shown here is derived from an EMBL/GenBank/DDBJ whole genome shotgun (WGS) entry which is preliminary data.</text>
</comment>
<dbReference type="SMART" id="SM00342">
    <property type="entry name" value="HTH_ARAC"/>
    <property type="match status" value="1"/>
</dbReference>
<dbReference type="Proteomes" id="UP001596978">
    <property type="component" value="Unassembled WGS sequence"/>
</dbReference>
<dbReference type="PROSITE" id="PS50005">
    <property type="entry name" value="TPR"/>
    <property type="match status" value="1"/>
</dbReference>
<sequence>MMMIQRTHVFVSILLFLLLVIHPEGSSGQTSTNPRSTDELIAMIKESSSERSKALENELIDGTTSQHELAQAYFDLGDAYYVKNDFQRAEYYLTKGISLAQLAKDMTLLCNLHLKRGNIYLKDWNNQSALDEYHMAMDYAKKIDRKDREVIASINIAIIRRRMKQFSRALEVCKSGYSLIDEGQPNYINLLTITSDVYLDLEQPDSASQYVDKGIVLSEKMNYKAGLVDLFIKKAIILCLKKKHDEALTYLDDTEQMILEDSARSNKDMSYLRYAQARCFYEKGAYETSIGYLTDVLSFTGEDKDIRNSRVIDAHLLLIENYKKIGDVDKTIDWYDKYIVLNRQSQRNRDQTVDKLNEKDLQIRDSEIEALKKDRAKRKKVNLYTIISFSVILLALIIFFIIYRKKQRANKVLFDELIAKMALLESAEENEGVGTTGSDASKEIVIDDEKVNEVLKGLQRLESQEYFLSSACNLRSIAKKVKTNTTYLSKIINNHKGKNFNDYINDLRIDYTLKRLKNDKQFRSFSIKSIATEVGYKSDYSFTKHFKSKTGLNPSYYIRNIDKLGAKNT</sequence>
<dbReference type="Gene3D" id="1.25.40.10">
    <property type="entry name" value="Tetratricopeptide repeat domain"/>
    <property type="match status" value="3"/>
</dbReference>
<evidence type="ECO:0000313" key="7">
    <source>
        <dbReference type="EMBL" id="MFD0862873.1"/>
    </source>
</evidence>
<accession>A0ABW3CYJ1</accession>
<keyword evidence="3" id="KW-0804">Transcription</keyword>
<evidence type="ECO:0000256" key="5">
    <source>
        <dbReference type="SAM" id="Phobius"/>
    </source>
</evidence>
<dbReference type="Gene3D" id="1.10.10.60">
    <property type="entry name" value="Homeodomain-like"/>
    <property type="match status" value="2"/>
</dbReference>
<dbReference type="PROSITE" id="PS01124">
    <property type="entry name" value="HTH_ARAC_FAMILY_2"/>
    <property type="match status" value="1"/>
</dbReference>
<keyword evidence="5" id="KW-1133">Transmembrane helix</keyword>
<protein>
    <submittedName>
        <fullName evidence="7">Helix-turn-helix domain-containing protein</fullName>
    </submittedName>
</protein>
<keyword evidence="5" id="KW-0812">Transmembrane</keyword>
<organism evidence="7 8">
    <name type="scientific">Sungkyunkwania multivorans</name>
    <dbReference type="NCBI Taxonomy" id="1173618"/>
    <lineage>
        <taxon>Bacteria</taxon>
        <taxon>Pseudomonadati</taxon>
        <taxon>Bacteroidota</taxon>
        <taxon>Flavobacteriia</taxon>
        <taxon>Flavobacteriales</taxon>
        <taxon>Flavobacteriaceae</taxon>
        <taxon>Sungkyunkwania</taxon>
    </lineage>
</organism>
<evidence type="ECO:0000313" key="8">
    <source>
        <dbReference type="Proteomes" id="UP001596978"/>
    </source>
</evidence>
<dbReference type="EMBL" id="JBHTJH010000017">
    <property type="protein sequence ID" value="MFD0862873.1"/>
    <property type="molecule type" value="Genomic_DNA"/>
</dbReference>
<feature type="domain" description="HTH araC/xylS-type" evidence="6">
    <location>
        <begin position="452"/>
        <end position="560"/>
    </location>
</feature>
<dbReference type="Pfam" id="PF12833">
    <property type="entry name" value="HTH_18"/>
    <property type="match status" value="1"/>
</dbReference>
<keyword evidence="5" id="KW-0472">Membrane</keyword>
<evidence type="ECO:0000256" key="2">
    <source>
        <dbReference type="ARBA" id="ARBA00023125"/>
    </source>
</evidence>
<dbReference type="InterPro" id="IPR011990">
    <property type="entry name" value="TPR-like_helical_dom_sf"/>
</dbReference>
<dbReference type="PANTHER" id="PTHR43280:SF34">
    <property type="entry name" value="ARAC-FAMILY TRANSCRIPTIONAL REGULATOR"/>
    <property type="match status" value="1"/>
</dbReference>
<dbReference type="InterPro" id="IPR018060">
    <property type="entry name" value="HTH_AraC"/>
</dbReference>
<gene>
    <name evidence="7" type="ORF">ACFQ1M_11725</name>
</gene>
<dbReference type="InterPro" id="IPR009057">
    <property type="entry name" value="Homeodomain-like_sf"/>
</dbReference>
<evidence type="ECO:0000256" key="3">
    <source>
        <dbReference type="ARBA" id="ARBA00023163"/>
    </source>
</evidence>
<feature type="transmembrane region" description="Helical" evidence="5">
    <location>
        <begin position="383"/>
        <end position="403"/>
    </location>
</feature>
<dbReference type="SUPFAM" id="SSF48452">
    <property type="entry name" value="TPR-like"/>
    <property type="match status" value="2"/>
</dbReference>
<feature type="repeat" description="TPR" evidence="4">
    <location>
        <begin position="70"/>
        <end position="103"/>
    </location>
</feature>
<dbReference type="RefSeq" id="WP_386408414.1">
    <property type="nucleotide sequence ID" value="NZ_JBHTJH010000017.1"/>
</dbReference>
<dbReference type="PANTHER" id="PTHR43280">
    <property type="entry name" value="ARAC-FAMILY TRANSCRIPTIONAL REGULATOR"/>
    <property type="match status" value="1"/>
</dbReference>
<dbReference type="SUPFAM" id="SSF46689">
    <property type="entry name" value="Homeodomain-like"/>
    <property type="match status" value="1"/>
</dbReference>
<keyword evidence="4" id="KW-0802">TPR repeat</keyword>
<dbReference type="SMART" id="SM00028">
    <property type="entry name" value="TPR"/>
    <property type="match status" value="6"/>
</dbReference>
<name>A0ABW3CYJ1_9FLAO</name>
<dbReference type="InterPro" id="IPR019734">
    <property type="entry name" value="TPR_rpt"/>
</dbReference>
<evidence type="ECO:0000256" key="4">
    <source>
        <dbReference type="PROSITE-ProRule" id="PRU00339"/>
    </source>
</evidence>
<keyword evidence="8" id="KW-1185">Reference proteome</keyword>
<keyword evidence="2" id="KW-0238">DNA-binding</keyword>
<keyword evidence="1" id="KW-0805">Transcription regulation</keyword>
<proteinExistence type="predicted"/>
<reference evidence="8" key="1">
    <citation type="journal article" date="2019" name="Int. J. Syst. Evol. Microbiol.">
        <title>The Global Catalogue of Microorganisms (GCM) 10K type strain sequencing project: providing services to taxonomists for standard genome sequencing and annotation.</title>
        <authorList>
            <consortium name="The Broad Institute Genomics Platform"/>
            <consortium name="The Broad Institute Genome Sequencing Center for Infectious Disease"/>
            <person name="Wu L."/>
            <person name="Ma J."/>
        </authorList>
    </citation>
    <scope>NUCLEOTIDE SEQUENCE [LARGE SCALE GENOMIC DNA]</scope>
    <source>
        <strain evidence="8">CCUG 62952</strain>
    </source>
</reference>
<evidence type="ECO:0000256" key="1">
    <source>
        <dbReference type="ARBA" id="ARBA00023015"/>
    </source>
</evidence>
<evidence type="ECO:0000259" key="6">
    <source>
        <dbReference type="PROSITE" id="PS01124"/>
    </source>
</evidence>